<proteinExistence type="predicted"/>
<evidence type="ECO:0000313" key="2">
    <source>
        <dbReference type="Proteomes" id="UP001567538"/>
    </source>
</evidence>
<dbReference type="Proteomes" id="UP001567538">
    <property type="component" value="Unassembled WGS sequence"/>
</dbReference>
<protein>
    <submittedName>
        <fullName evidence="1">2-carboxy-D-arabinitol-1-phosphatase</fullName>
        <ecNumber evidence="1">3.1.3.63</ecNumber>
    </submittedName>
</protein>
<sequence length="90" mass="9845">MVQISAASARGEVPAIWESIALLPVAEAAKRVVLVQHGQSTWNAEGRIHGSSDLSLLTQRGESQAETSRSCFSMILSRARLLDQRELQRS</sequence>
<dbReference type="EC" id="3.1.3.63" evidence="1"/>
<dbReference type="SUPFAM" id="SSF53254">
    <property type="entry name" value="Phosphoglycerate mutase-like"/>
    <property type="match status" value="1"/>
</dbReference>
<organism evidence="1 2">
    <name type="scientific">Salvia divinorum</name>
    <name type="common">Maria pastora</name>
    <name type="synonym">Diviner's sage</name>
    <dbReference type="NCBI Taxonomy" id="28513"/>
    <lineage>
        <taxon>Eukaryota</taxon>
        <taxon>Viridiplantae</taxon>
        <taxon>Streptophyta</taxon>
        <taxon>Embryophyta</taxon>
        <taxon>Tracheophyta</taxon>
        <taxon>Spermatophyta</taxon>
        <taxon>Magnoliopsida</taxon>
        <taxon>eudicotyledons</taxon>
        <taxon>Gunneridae</taxon>
        <taxon>Pentapetalae</taxon>
        <taxon>asterids</taxon>
        <taxon>lamiids</taxon>
        <taxon>Lamiales</taxon>
        <taxon>Lamiaceae</taxon>
        <taxon>Nepetoideae</taxon>
        <taxon>Mentheae</taxon>
        <taxon>Salviinae</taxon>
        <taxon>Salvia</taxon>
        <taxon>Salvia subgen. Calosphace</taxon>
    </lineage>
</organism>
<keyword evidence="2" id="KW-1185">Reference proteome</keyword>
<dbReference type="InterPro" id="IPR029033">
    <property type="entry name" value="His_PPase_superfam"/>
</dbReference>
<accession>A0ABD1GK23</accession>
<dbReference type="Pfam" id="PF00300">
    <property type="entry name" value="His_Phos_1"/>
    <property type="match status" value="1"/>
</dbReference>
<gene>
    <name evidence="1" type="ORF">AAHA92_21320</name>
</gene>
<comment type="caution">
    <text evidence="1">The sequence shown here is derived from an EMBL/GenBank/DDBJ whole genome shotgun (WGS) entry which is preliminary data.</text>
</comment>
<dbReference type="EMBL" id="JBEAFC010000008">
    <property type="protein sequence ID" value="KAL1544474.1"/>
    <property type="molecule type" value="Genomic_DNA"/>
</dbReference>
<evidence type="ECO:0000313" key="1">
    <source>
        <dbReference type="EMBL" id="KAL1544474.1"/>
    </source>
</evidence>
<keyword evidence="1" id="KW-0378">Hydrolase</keyword>
<dbReference type="Gene3D" id="3.40.50.1240">
    <property type="entry name" value="Phosphoglycerate mutase-like"/>
    <property type="match status" value="1"/>
</dbReference>
<name>A0ABD1GK23_SALDI</name>
<dbReference type="GO" id="GO:0047538">
    <property type="term" value="F:2-carboxy-D-arabinitol-1-phosphatase activity"/>
    <property type="evidence" value="ECO:0007669"/>
    <property type="project" value="UniProtKB-EC"/>
</dbReference>
<dbReference type="InterPro" id="IPR013078">
    <property type="entry name" value="His_Pase_superF_clade-1"/>
</dbReference>
<reference evidence="1 2" key="1">
    <citation type="submission" date="2024-06" db="EMBL/GenBank/DDBJ databases">
        <title>A chromosome level genome sequence of Diviner's sage (Salvia divinorum).</title>
        <authorList>
            <person name="Ford S.A."/>
            <person name="Ro D.-K."/>
            <person name="Ness R.W."/>
            <person name="Phillips M.A."/>
        </authorList>
    </citation>
    <scope>NUCLEOTIDE SEQUENCE [LARGE SCALE GENOMIC DNA]</scope>
    <source>
        <strain evidence="1">SAF-2024a</strain>
        <tissue evidence="1">Leaf</tissue>
    </source>
</reference>
<dbReference type="AlphaFoldDB" id="A0ABD1GK23"/>